<reference evidence="1 2" key="2">
    <citation type="submission" date="2018-11" db="EMBL/GenBank/DDBJ databases">
        <authorList>
            <consortium name="Pathogen Informatics"/>
        </authorList>
    </citation>
    <scope>NUCLEOTIDE SEQUENCE [LARGE SCALE GENOMIC DNA]</scope>
</reference>
<organism evidence="3">
    <name type="scientific">Anisakis simplex</name>
    <name type="common">Herring worm</name>
    <dbReference type="NCBI Taxonomy" id="6269"/>
    <lineage>
        <taxon>Eukaryota</taxon>
        <taxon>Metazoa</taxon>
        <taxon>Ecdysozoa</taxon>
        <taxon>Nematoda</taxon>
        <taxon>Chromadorea</taxon>
        <taxon>Rhabditida</taxon>
        <taxon>Spirurina</taxon>
        <taxon>Ascaridomorpha</taxon>
        <taxon>Ascaridoidea</taxon>
        <taxon>Anisakidae</taxon>
        <taxon>Anisakis</taxon>
        <taxon>Anisakis simplex complex</taxon>
    </lineage>
</organism>
<evidence type="ECO:0000313" key="2">
    <source>
        <dbReference type="Proteomes" id="UP000267096"/>
    </source>
</evidence>
<dbReference type="EMBL" id="UYRR01031006">
    <property type="protein sequence ID" value="VDK43241.1"/>
    <property type="molecule type" value="Genomic_DNA"/>
</dbReference>
<dbReference type="Proteomes" id="UP000267096">
    <property type="component" value="Unassembled WGS sequence"/>
</dbReference>
<name>A0A0M3JSQ4_ANISI</name>
<reference evidence="3" key="1">
    <citation type="submission" date="2017-02" db="UniProtKB">
        <authorList>
            <consortium name="WormBaseParasite"/>
        </authorList>
    </citation>
    <scope>IDENTIFICATION</scope>
</reference>
<gene>
    <name evidence="1" type="ORF">ASIM_LOCUS10583</name>
</gene>
<keyword evidence="2" id="KW-1185">Reference proteome</keyword>
<dbReference type="AlphaFoldDB" id="A0A0M3JSQ4"/>
<dbReference type="OrthoDB" id="6090599at2759"/>
<protein>
    <submittedName>
        <fullName evidence="3">Methyltranfer_dom domain-containing protein</fullName>
    </submittedName>
</protein>
<evidence type="ECO:0000313" key="1">
    <source>
        <dbReference type="EMBL" id="VDK43241.1"/>
    </source>
</evidence>
<dbReference type="WBParaSite" id="ASIM_0001102501-mRNA-1">
    <property type="protein sequence ID" value="ASIM_0001102501-mRNA-1"/>
    <property type="gene ID" value="ASIM_0001102501"/>
</dbReference>
<accession>A0A0M3JSQ4</accession>
<proteinExistence type="predicted"/>
<evidence type="ECO:0000313" key="3">
    <source>
        <dbReference type="WBParaSite" id="ASIM_0001102501-mRNA-1"/>
    </source>
</evidence>
<sequence>MPSQRSQSSMNNAIAQVLSIIDDPMRRMARIHLTRLHSHSQTSTMKNSIDSNATKDAEMHNDEIHPNGHYDEQRSEKHAANTDLVGCNNEKHSEKVKRRVLNTGDAHVEPMDGIIVNGSGVSCIVKILQIGEEECTSYLYPYCGMGVEADDRPIKYEANCLDICFTIQEKHLRPFLDHYPVNRQ</sequence>